<accession>A0A6V7V3Z4</accession>
<name>A0A6V7V3Z4_MELEN</name>
<dbReference type="EMBL" id="CAJEWN010000156">
    <property type="protein sequence ID" value="CAD2169644.1"/>
    <property type="molecule type" value="Genomic_DNA"/>
</dbReference>
<protein>
    <submittedName>
        <fullName evidence="1">Uncharacterized protein</fullName>
    </submittedName>
</protein>
<sequence length="182" mass="20883">MRTMEGENIAENICGLCWKLMRYDQKLYSNKKYFFISRNISSILASPTVEQCDVVMKSENRYIPAECKCYQDFASCLFSNIIYGKCTKETMASKNYFERPCKEIYSQCSQKKNECEIGICGCFKTMIDCILQNKCKPVTNSSKLSDLPTTNKHIRASNNAVGFNEFFGKFLADESATDLRNE</sequence>
<comment type="caution">
    <text evidence="1">The sequence shown here is derived from an EMBL/GenBank/DDBJ whole genome shotgun (WGS) entry which is preliminary data.</text>
</comment>
<reference evidence="1 2" key="1">
    <citation type="submission" date="2020-08" db="EMBL/GenBank/DDBJ databases">
        <authorList>
            <person name="Koutsovoulos G."/>
            <person name="Danchin GJ E."/>
        </authorList>
    </citation>
    <scope>NUCLEOTIDE SEQUENCE [LARGE SCALE GENOMIC DNA]</scope>
</reference>
<proteinExistence type="predicted"/>
<gene>
    <name evidence="1" type="ORF">MENT_LOCUS20987</name>
</gene>
<evidence type="ECO:0000313" key="1">
    <source>
        <dbReference type="EMBL" id="CAD2169644.1"/>
    </source>
</evidence>
<organism evidence="1 2">
    <name type="scientific">Meloidogyne enterolobii</name>
    <name type="common">Root-knot nematode worm</name>
    <name type="synonym">Meloidogyne mayaguensis</name>
    <dbReference type="NCBI Taxonomy" id="390850"/>
    <lineage>
        <taxon>Eukaryota</taxon>
        <taxon>Metazoa</taxon>
        <taxon>Ecdysozoa</taxon>
        <taxon>Nematoda</taxon>
        <taxon>Chromadorea</taxon>
        <taxon>Rhabditida</taxon>
        <taxon>Tylenchina</taxon>
        <taxon>Tylenchomorpha</taxon>
        <taxon>Tylenchoidea</taxon>
        <taxon>Meloidogynidae</taxon>
        <taxon>Meloidogyninae</taxon>
        <taxon>Meloidogyne</taxon>
    </lineage>
</organism>
<dbReference type="AlphaFoldDB" id="A0A6V7V3Z4"/>
<evidence type="ECO:0000313" key="2">
    <source>
        <dbReference type="Proteomes" id="UP000580250"/>
    </source>
</evidence>
<dbReference type="Proteomes" id="UP000580250">
    <property type="component" value="Unassembled WGS sequence"/>
</dbReference>